<dbReference type="Pfam" id="PF01869">
    <property type="entry name" value="BcrAD_BadFG"/>
    <property type="match status" value="2"/>
</dbReference>
<dbReference type="CDD" id="cd24034">
    <property type="entry name" value="ASKHA_NBD_O66634-like_rpt1"/>
    <property type="match status" value="1"/>
</dbReference>
<dbReference type="PANTHER" id="PTHR32329">
    <property type="entry name" value="BIFUNCTIONAL PROTEIN [INCLUDES 2-HYDROXYACYL-COA DEHYDRATASE (N-TER) AND ITS ACTIVATOR DOMAIN (C_TERM)-RELATED"/>
    <property type="match status" value="1"/>
</dbReference>
<dbReference type="InterPro" id="IPR018709">
    <property type="entry name" value="CoA_activase_DUF2229"/>
</dbReference>
<evidence type="ECO:0000256" key="5">
    <source>
        <dbReference type="SAM" id="MobiDB-lite"/>
    </source>
</evidence>
<keyword evidence="9" id="KW-1185">Reference proteome</keyword>
<accession>A0A7W8LKY2</accession>
<dbReference type="InterPro" id="IPR002731">
    <property type="entry name" value="ATPase_BadF"/>
</dbReference>
<dbReference type="PANTHER" id="PTHR32329:SF4">
    <property type="entry name" value="ACTIVATOR OF 2-HYDROXYACYL-COA DEHYDRATASE"/>
    <property type="match status" value="1"/>
</dbReference>
<dbReference type="SUPFAM" id="SSF53067">
    <property type="entry name" value="Actin-like ATPase domain"/>
    <property type="match status" value="2"/>
</dbReference>
<protein>
    <submittedName>
        <fullName evidence="8">Putative CoA-substrate-specific enzyme activase</fullName>
    </submittedName>
</protein>
<feature type="domain" description="ATPase BadF/BadG/BcrA/BcrD type" evidence="6">
    <location>
        <begin position="9"/>
        <end position="263"/>
    </location>
</feature>
<name>A0A7W8LKY2_9SPIR</name>
<feature type="domain" description="DUF2229" evidence="7">
    <location>
        <begin position="757"/>
        <end position="982"/>
    </location>
</feature>
<organism evidence="8 9">
    <name type="scientific">Treponema ruminis</name>
    <dbReference type="NCBI Taxonomy" id="744515"/>
    <lineage>
        <taxon>Bacteria</taxon>
        <taxon>Pseudomonadati</taxon>
        <taxon>Spirochaetota</taxon>
        <taxon>Spirochaetia</taxon>
        <taxon>Spirochaetales</taxon>
        <taxon>Treponemataceae</taxon>
        <taxon>Treponema</taxon>
    </lineage>
</organism>
<dbReference type="CDD" id="cd24035">
    <property type="entry name" value="ASKHA_NBD_O66634-like_rpt2"/>
    <property type="match status" value="1"/>
</dbReference>
<evidence type="ECO:0000259" key="6">
    <source>
        <dbReference type="Pfam" id="PF01869"/>
    </source>
</evidence>
<evidence type="ECO:0000256" key="1">
    <source>
        <dbReference type="ARBA" id="ARBA00001966"/>
    </source>
</evidence>
<keyword evidence="2" id="KW-0479">Metal-binding</keyword>
<dbReference type="InterPro" id="IPR008275">
    <property type="entry name" value="CoA_E_activase_dom"/>
</dbReference>
<comment type="cofactor">
    <cofactor evidence="1">
        <name>[4Fe-4S] cluster</name>
        <dbReference type="ChEBI" id="CHEBI:49883"/>
    </cofactor>
</comment>
<dbReference type="Proteomes" id="UP000518887">
    <property type="component" value="Unassembled WGS sequence"/>
</dbReference>
<keyword evidence="4" id="KW-0411">Iron-sulfur</keyword>
<dbReference type="RefSeq" id="WP_311732993.1">
    <property type="nucleotide sequence ID" value="NZ_JACHFQ010000001.1"/>
</dbReference>
<evidence type="ECO:0000259" key="7">
    <source>
        <dbReference type="Pfam" id="PF09989"/>
    </source>
</evidence>
<dbReference type="Gene3D" id="3.30.420.40">
    <property type="match status" value="4"/>
</dbReference>
<dbReference type="EMBL" id="JACHFQ010000001">
    <property type="protein sequence ID" value="MBB5224824.1"/>
    <property type="molecule type" value="Genomic_DNA"/>
</dbReference>
<proteinExistence type="predicted"/>
<evidence type="ECO:0000313" key="9">
    <source>
        <dbReference type="Proteomes" id="UP000518887"/>
    </source>
</evidence>
<dbReference type="Pfam" id="PF09989">
    <property type="entry name" value="DUF2229"/>
    <property type="match status" value="1"/>
</dbReference>
<dbReference type="InterPro" id="IPR051805">
    <property type="entry name" value="Dehydratase_Activator_Redct"/>
</dbReference>
<dbReference type="GO" id="GO:0046872">
    <property type="term" value="F:metal ion binding"/>
    <property type="evidence" value="ECO:0007669"/>
    <property type="project" value="UniProtKB-KW"/>
</dbReference>
<evidence type="ECO:0000256" key="2">
    <source>
        <dbReference type="ARBA" id="ARBA00022723"/>
    </source>
</evidence>
<evidence type="ECO:0000313" key="8">
    <source>
        <dbReference type="EMBL" id="MBB5224824.1"/>
    </source>
</evidence>
<dbReference type="InterPro" id="IPR043129">
    <property type="entry name" value="ATPase_NBD"/>
</dbReference>
<comment type="caution">
    <text evidence="8">The sequence shown here is derived from an EMBL/GenBank/DDBJ whole genome shotgun (WGS) entry which is preliminary data.</text>
</comment>
<keyword evidence="3" id="KW-0408">Iron</keyword>
<gene>
    <name evidence="8" type="ORF">HNP76_000164</name>
</gene>
<reference evidence="8 9" key="1">
    <citation type="submission" date="2020-08" db="EMBL/GenBank/DDBJ databases">
        <title>Genomic Encyclopedia of Type Strains, Phase IV (KMG-IV): sequencing the most valuable type-strain genomes for metagenomic binning, comparative biology and taxonomic classification.</title>
        <authorList>
            <person name="Goeker M."/>
        </authorList>
    </citation>
    <scope>NUCLEOTIDE SEQUENCE [LARGE SCALE GENOMIC DNA]</scope>
    <source>
        <strain evidence="8 9">DSM 103462</strain>
    </source>
</reference>
<feature type="region of interest" description="Disordered" evidence="5">
    <location>
        <begin position="696"/>
        <end position="722"/>
    </location>
</feature>
<feature type="domain" description="ATPase BadF/BadG/BcrA/BcrD type" evidence="6">
    <location>
        <begin position="339"/>
        <end position="595"/>
    </location>
</feature>
<sequence length="1505" mass="166904">MAEKLLRMGIDVGSTTVKILILDTEKNEIVYNHYERHHAEQWNTCQRLLCDVADKFPGARFRIAICGSGGKPISDKIGAHFVQEVVANSSAVRALYPQSRTAIELGGQDAKIIFFYNDDGRLVTSDMRMNGSCAGGTGAFIDEIASLLKVPTEQFEGLAAAGKEVHSISGRCGVFAKTDIQSMLNQGVAREDIALSAFHAIVKQTVGGLAQGLELKPPIIFEGGPLTYDHTLVKAFAEKLNLKPEEIIRPEHPETIVARGAAIALDELFPCEEGEDGILIDDAIHALDGGVVRVEHVGSKIKKPYFESEEECRAWRLAHKSPELAKIDLKAGDTLNVYIGIDAGSTTSKMVLMTEDEKVFDRYYANNRGDPINVVRRGLMELHAKYEAMGVKLNVLGLGTTGYGELLIAKAYGADYHTVETVAHATAARRFVPDVSFILDIGGQDMKGIWVADGIITNITLNEACSSGCGSFLENFASSLKIPTDKIADAAFRSKKPADLGSRCTVFMNSTIITEQKNGCGPDDIMAGLCRSIIENVFTKVVRISNTSILGNKIVVQGGTFKNDAVLRSLEQYLGVDVQRAPYPGEMGCIGAALLTKEKRENAGVLRGVPAEGVAENGAGVWSEGETSPIPASNFIGFDALESLSYTQRENVICSKCANHCSRSLIQFSNGTTYITGNRCARGEVVLPEELSDEDKNIRLSDGDEEQVSGLGEPEKTKPGLIPESKTRYVPDLFLIREQLLFKKWDFKQVSEKKNITIGLPRTLEFWDSMPFWSTFFRSLGYDVILSHKSNREMFENGIPFVPSDTVCFPAKLAHGHIQDLVKQFEKIEDNCRIFMPMVMEMPATDKAKASNYVCAVVKGYPLIISHSENPARRWNVPFDNPMFHWYSENDRKNQILNYFSSAYGLAKNEIEAAFEQGENALNSFRAKMREEGQKIIDKVTEEGSFAVVLAGRPYHTDALVSHDLSRVFTKQYIPVLTVDSLPELNDVNLRYTRAEVTNNFHTRMLSGALLAAKSPVLEYVQIVSFGCGHDAILSDEITRIMTETSQKSPLILKLDEGGAANSLNIRVKSFIETITERRAKKGILPFKDLGDAYTSKFSKEDLEMRTVLIPNVSVAFCKLLSGVLRKQGLRALPLSLGENSQIQVGKKYVHNDTCFPAQMVIGEAISALQSGKYPLDRVAIGMAKYQGDCRLSHYSALLRRALDAAGFNQVPIVSTDPVDSKNMHPGFRLGALFNIRSLYVVTMMDMLEELRRQIRPYELNKGETNRVFDQVIDEIAAGIDKGIHVALKAFKRGIKKFCQIKYDRSNPRPRVFVTGEYLVTFHPGSNFHVERYLEENGMEVILPRMANVFRKDFYARVVEAKDLNVKFKPVNAIFDRVAEKLFAHANAVCEKEAGKHPLFVKATPLPLLAAETDEIMNRTFLSGEGWLIPGEIKEYALRGVQSFVILQPFGCLPNHICGRGIMKKVKEEFPAVQILPLDLDPDTSFANVENRLQMLIMNEKSRNL</sequence>
<dbReference type="GO" id="GO:0051536">
    <property type="term" value="F:iron-sulfur cluster binding"/>
    <property type="evidence" value="ECO:0007669"/>
    <property type="project" value="UniProtKB-KW"/>
</dbReference>
<evidence type="ECO:0000256" key="4">
    <source>
        <dbReference type="ARBA" id="ARBA00023014"/>
    </source>
</evidence>
<dbReference type="NCBIfam" id="TIGR00241">
    <property type="entry name" value="CoA_E_activ"/>
    <property type="match status" value="2"/>
</dbReference>
<evidence type="ECO:0000256" key="3">
    <source>
        <dbReference type="ARBA" id="ARBA00023004"/>
    </source>
</evidence>